<comment type="caution">
    <text evidence="1">The sequence shown here is derived from an EMBL/GenBank/DDBJ whole genome shotgun (WGS) entry which is preliminary data.</text>
</comment>
<evidence type="ECO:0000313" key="1">
    <source>
        <dbReference type="EMBL" id="PMR67111.1"/>
    </source>
</evidence>
<dbReference type="Proteomes" id="UP000235346">
    <property type="component" value="Unassembled WGS sequence"/>
</dbReference>
<proteinExistence type="predicted"/>
<gene>
    <name evidence="1" type="ORF">C1H66_20750</name>
</gene>
<name>A0A2N7TG01_9GAMM</name>
<protein>
    <submittedName>
        <fullName evidence="1">Uncharacterized protein</fullName>
    </submittedName>
</protein>
<reference evidence="1 2" key="1">
    <citation type="submission" date="2018-01" db="EMBL/GenBank/DDBJ databases">
        <title>Halomonas endophytica sp. nov., isolated from storage liquid in the stems of Populus euphratica.</title>
        <authorList>
            <person name="Chen C."/>
        </authorList>
    </citation>
    <scope>NUCLEOTIDE SEQUENCE [LARGE SCALE GENOMIC DNA]</scope>
    <source>
        <strain evidence="1 2">DSM 26881</strain>
    </source>
</reference>
<keyword evidence="2" id="KW-1185">Reference proteome</keyword>
<dbReference type="EMBL" id="PNRE01000100">
    <property type="protein sequence ID" value="PMR67111.1"/>
    <property type="molecule type" value="Genomic_DNA"/>
</dbReference>
<accession>A0A2N7TG01</accession>
<dbReference type="AlphaFoldDB" id="A0A2N7TG01"/>
<dbReference type="OrthoDB" id="6165944at2"/>
<dbReference type="RefSeq" id="WP_102629773.1">
    <property type="nucleotide sequence ID" value="NZ_PDOH01000049.1"/>
</dbReference>
<evidence type="ECO:0000313" key="2">
    <source>
        <dbReference type="Proteomes" id="UP000235346"/>
    </source>
</evidence>
<sequence>MSVKRCVFTFRSTEVELLLTRDPDTREWLATMNWYLDESPEPKVHPMAPLAATLDEDAAWGCALDWASLKIDEAWLSVIGAHVHV</sequence>
<organism evidence="1 2">
    <name type="scientific">Halomonas heilongjiangensis</name>
    <dbReference type="NCBI Taxonomy" id="1387883"/>
    <lineage>
        <taxon>Bacteria</taxon>
        <taxon>Pseudomonadati</taxon>
        <taxon>Pseudomonadota</taxon>
        <taxon>Gammaproteobacteria</taxon>
        <taxon>Oceanospirillales</taxon>
        <taxon>Halomonadaceae</taxon>
        <taxon>Halomonas</taxon>
    </lineage>
</organism>